<gene>
    <name evidence="1" type="ORF">CAEBREN_13105</name>
</gene>
<dbReference type="EMBL" id="GL380008">
    <property type="protein sequence ID" value="EGT42212.1"/>
    <property type="molecule type" value="Genomic_DNA"/>
</dbReference>
<protein>
    <submittedName>
        <fullName evidence="1">Uncharacterized protein</fullName>
    </submittedName>
</protein>
<dbReference type="InParanoid" id="G0P157"/>
<proteinExistence type="predicted"/>
<evidence type="ECO:0000313" key="2">
    <source>
        <dbReference type="Proteomes" id="UP000008068"/>
    </source>
</evidence>
<evidence type="ECO:0000313" key="1">
    <source>
        <dbReference type="EMBL" id="EGT42212.1"/>
    </source>
</evidence>
<dbReference type="AlphaFoldDB" id="G0P157"/>
<sequence>MLQTLFFRNDEEVEGIVCNIPTNMQAENIFSQFYVLDNWTTAASESSTKMLSTVGTELHRYTHEEALFTGMIVL</sequence>
<name>G0P157_CAEBE</name>
<reference evidence="2" key="1">
    <citation type="submission" date="2011-07" db="EMBL/GenBank/DDBJ databases">
        <authorList>
            <consortium name="Caenorhabditis brenneri Sequencing and Analysis Consortium"/>
            <person name="Wilson R.K."/>
        </authorList>
    </citation>
    <scope>NUCLEOTIDE SEQUENCE [LARGE SCALE GENOMIC DNA]</scope>
    <source>
        <strain evidence="2">PB2801</strain>
    </source>
</reference>
<dbReference type="Proteomes" id="UP000008068">
    <property type="component" value="Unassembled WGS sequence"/>
</dbReference>
<dbReference type="HOGENOM" id="CLU_2690007_0_0_1"/>
<organism evidence="2">
    <name type="scientific">Caenorhabditis brenneri</name>
    <name type="common">Nematode worm</name>
    <dbReference type="NCBI Taxonomy" id="135651"/>
    <lineage>
        <taxon>Eukaryota</taxon>
        <taxon>Metazoa</taxon>
        <taxon>Ecdysozoa</taxon>
        <taxon>Nematoda</taxon>
        <taxon>Chromadorea</taxon>
        <taxon>Rhabditida</taxon>
        <taxon>Rhabditina</taxon>
        <taxon>Rhabditomorpha</taxon>
        <taxon>Rhabditoidea</taxon>
        <taxon>Rhabditidae</taxon>
        <taxon>Peloderinae</taxon>
        <taxon>Caenorhabditis</taxon>
    </lineage>
</organism>
<keyword evidence="2" id="KW-1185">Reference proteome</keyword>
<accession>G0P157</accession>